<dbReference type="Proteomes" id="UP000199382">
    <property type="component" value="Unassembled WGS sequence"/>
</dbReference>
<accession>A0A1G8X2H3</accession>
<dbReference type="Gene3D" id="1.10.3730.20">
    <property type="match status" value="1"/>
</dbReference>
<feature type="transmembrane region" description="Helical" evidence="1">
    <location>
        <begin position="192"/>
        <end position="217"/>
    </location>
</feature>
<proteinExistence type="predicted"/>
<dbReference type="AlphaFoldDB" id="A0A1G8X2H3"/>
<feature type="transmembrane region" description="Helical" evidence="1">
    <location>
        <begin position="229"/>
        <end position="251"/>
    </location>
</feature>
<dbReference type="InterPro" id="IPR037185">
    <property type="entry name" value="EmrE-like"/>
</dbReference>
<evidence type="ECO:0000313" key="3">
    <source>
        <dbReference type="Proteomes" id="UP000199382"/>
    </source>
</evidence>
<dbReference type="RefSeq" id="WP_093156666.1">
    <property type="nucleotide sequence ID" value="NZ_FNEK01000025.1"/>
</dbReference>
<keyword evidence="3" id="KW-1185">Reference proteome</keyword>
<feature type="transmembrane region" description="Helical" evidence="1">
    <location>
        <begin position="158"/>
        <end position="180"/>
    </location>
</feature>
<organism evidence="2 3">
    <name type="scientific">Aliiruegeria lutimaris</name>
    <dbReference type="NCBI Taxonomy" id="571298"/>
    <lineage>
        <taxon>Bacteria</taxon>
        <taxon>Pseudomonadati</taxon>
        <taxon>Pseudomonadota</taxon>
        <taxon>Alphaproteobacteria</taxon>
        <taxon>Rhodobacterales</taxon>
        <taxon>Roseobacteraceae</taxon>
        <taxon>Aliiruegeria</taxon>
    </lineage>
</organism>
<keyword evidence="1" id="KW-0472">Membrane</keyword>
<dbReference type="OrthoDB" id="5243804at2"/>
<reference evidence="2 3" key="1">
    <citation type="submission" date="2016-10" db="EMBL/GenBank/DDBJ databases">
        <authorList>
            <person name="de Groot N.N."/>
        </authorList>
    </citation>
    <scope>NUCLEOTIDE SEQUENCE [LARGE SCALE GENOMIC DNA]</scope>
    <source>
        <strain evidence="2 3">DSM 25294</strain>
    </source>
</reference>
<feature type="transmembrane region" description="Helical" evidence="1">
    <location>
        <begin position="69"/>
        <end position="92"/>
    </location>
</feature>
<name>A0A1G8X2H3_9RHOB</name>
<feature type="transmembrane region" description="Helical" evidence="1">
    <location>
        <begin position="112"/>
        <end position="138"/>
    </location>
</feature>
<feature type="transmembrane region" description="Helical" evidence="1">
    <location>
        <begin position="35"/>
        <end position="57"/>
    </location>
</feature>
<keyword evidence="1" id="KW-1133">Transmembrane helix</keyword>
<sequence>MEPWIAATLAAVCFQTARFSIQKRLKTAGLSAAGATWARFVYSAPPLVVALFGVQRVSGAQLPFPNTEFWAYGLMGGVAQILATICVVALFSRRNFAVGITLKKSEVLMTALVGWLVLGEAVSLAGFGALLLGAVALLVLSRETVAQGGARQSLARRLLTPSAVLGLTSGLFFALAGVGYRGAMLALGDDPLWLRSALALTLISLSQMLLMLGWFLWRDRAEIARVLAARRPGVAMGLTSLGGSFFWFTAFALQNAAYVYAVGQVELLLSILGGAVFFGERLSRREVSGVVLLGGSVLVLAFVV</sequence>
<evidence type="ECO:0008006" key="4">
    <source>
        <dbReference type="Google" id="ProtNLM"/>
    </source>
</evidence>
<feature type="transmembrane region" description="Helical" evidence="1">
    <location>
        <begin position="286"/>
        <end position="303"/>
    </location>
</feature>
<dbReference type="STRING" id="571298.SAMN04488026_102539"/>
<keyword evidence="1" id="KW-0812">Transmembrane</keyword>
<dbReference type="SUPFAM" id="SSF103481">
    <property type="entry name" value="Multidrug resistance efflux transporter EmrE"/>
    <property type="match status" value="2"/>
</dbReference>
<dbReference type="EMBL" id="FNEK01000025">
    <property type="protein sequence ID" value="SDJ84547.1"/>
    <property type="molecule type" value="Genomic_DNA"/>
</dbReference>
<feature type="transmembrane region" description="Helical" evidence="1">
    <location>
        <begin position="257"/>
        <end position="279"/>
    </location>
</feature>
<gene>
    <name evidence="2" type="ORF">SAMN04488026_102539</name>
</gene>
<evidence type="ECO:0000313" key="2">
    <source>
        <dbReference type="EMBL" id="SDJ84547.1"/>
    </source>
</evidence>
<protein>
    <recommendedName>
        <fullName evidence="4">EamA-like transporter family protein</fullName>
    </recommendedName>
</protein>
<evidence type="ECO:0000256" key="1">
    <source>
        <dbReference type="SAM" id="Phobius"/>
    </source>
</evidence>